<name>A0A820G8G5_9BILA</name>
<proteinExistence type="predicted"/>
<gene>
    <name evidence="2" type="ORF">FNK824_LOCUS39562</name>
</gene>
<reference evidence="2" key="1">
    <citation type="submission" date="2021-02" db="EMBL/GenBank/DDBJ databases">
        <authorList>
            <person name="Nowell W R."/>
        </authorList>
    </citation>
    <scope>NUCLEOTIDE SEQUENCE</scope>
</reference>
<sequence length="191" mass="21592">STSSNLVYTKQYDCLNRITGQGLQIQYRFPRTPFQQSSNMVHVELIFTNTTTNKDIHAIKFYKSKSNINIQGFNQIDLLPSGVSIVTSIGIDFNDKTQPASFDILYDDNLIPTSLTILCHVGELIEQKFLNDQQFNQNLGRLRGMNEIMDSVNVDEVQISKLNFNTIQTKILQCANMISVPSTSGDSTLFR</sequence>
<dbReference type="Pfam" id="PF14796">
    <property type="entry name" value="AP3B1_C"/>
    <property type="match status" value="1"/>
</dbReference>
<evidence type="ECO:0000313" key="2">
    <source>
        <dbReference type="EMBL" id="CAF4272754.1"/>
    </source>
</evidence>
<organism evidence="2 3">
    <name type="scientific">Rotaria sordida</name>
    <dbReference type="NCBI Taxonomy" id="392033"/>
    <lineage>
        <taxon>Eukaryota</taxon>
        <taxon>Metazoa</taxon>
        <taxon>Spiralia</taxon>
        <taxon>Gnathifera</taxon>
        <taxon>Rotifera</taxon>
        <taxon>Eurotatoria</taxon>
        <taxon>Bdelloidea</taxon>
        <taxon>Philodinida</taxon>
        <taxon>Philodinidae</taxon>
        <taxon>Rotaria</taxon>
    </lineage>
</organism>
<dbReference type="InterPro" id="IPR056314">
    <property type="entry name" value="AP3B1/2_C"/>
</dbReference>
<protein>
    <recommendedName>
        <fullName evidence="1">AP-3 complex subunit beta C-terminal domain-containing protein</fullName>
    </recommendedName>
</protein>
<dbReference type="EMBL" id="CAJOBE010026405">
    <property type="protein sequence ID" value="CAF4272754.1"/>
    <property type="molecule type" value="Genomic_DNA"/>
</dbReference>
<dbReference type="Proteomes" id="UP000663874">
    <property type="component" value="Unassembled WGS sequence"/>
</dbReference>
<evidence type="ECO:0000313" key="3">
    <source>
        <dbReference type="Proteomes" id="UP000663874"/>
    </source>
</evidence>
<dbReference type="Pfam" id="PF24080">
    <property type="entry name" value="AP3B1_C_2"/>
    <property type="match status" value="1"/>
</dbReference>
<accession>A0A820G8G5</accession>
<feature type="domain" description="AP-3 complex subunit beta C-terminal" evidence="1">
    <location>
        <begin position="1"/>
        <end position="98"/>
    </location>
</feature>
<dbReference type="SMART" id="SM01355">
    <property type="entry name" value="AP3B1_C"/>
    <property type="match status" value="1"/>
</dbReference>
<evidence type="ECO:0000259" key="1">
    <source>
        <dbReference type="SMART" id="SM01355"/>
    </source>
</evidence>
<comment type="caution">
    <text evidence="2">The sequence shown here is derived from an EMBL/GenBank/DDBJ whole genome shotgun (WGS) entry which is preliminary data.</text>
</comment>
<dbReference type="InterPro" id="IPR029390">
    <property type="entry name" value="AP3B_C"/>
</dbReference>
<feature type="non-terminal residue" evidence="2">
    <location>
        <position position="1"/>
    </location>
</feature>
<dbReference type="AlphaFoldDB" id="A0A820G8G5"/>